<evidence type="ECO:0000313" key="1">
    <source>
        <dbReference type="EMBL" id="KAJ5268636.1"/>
    </source>
</evidence>
<protein>
    <submittedName>
        <fullName evidence="1">Uncharacterized protein</fullName>
    </submittedName>
</protein>
<reference evidence="1 2" key="1">
    <citation type="journal article" date="2023" name="IMA Fungus">
        <title>Comparative genomic study of the Penicillium genus elucidates a diverse pangenome and 15 lateral gene transfer events.</title>
        <authorList>
            <person name="Petersen C."/>
            <person name="Sorensen T."/>
            <person name="Nielsen M.R."/>
            <person name="Sondergaard T.E."/>
            <person name="Sorensen J.L."/>
            <person name="Fitzpatrick D.A."/>
            <person name="Frisvad J.C."/>
            <person name="Nielsen K.L."/>
        </authorList>
    </citation>
    <scope>NUCLEOTIDE SEQUENCE [LARGE SCALE GENOMIC DNA]</scope>
    <source>
        <strain evidence="1 2">IBT 3361</strain>
    </source>
</reference>
<dbReference type="EMBL" id="JAPVEB010000003">
    <property type="protein sequence ID" value="KAJ5268636.1"/>
    <property type="molecule type" value="Genomic_DNA"/>
</dbReference>
<name>A0ABQ8WFX9_PENCH</name>
<proteinExistence type="predicted"/>
<keyword evidence="2" id="KW-1185">Reference proteome</keyword>
<evidence type="ECO:0000313" key="2">
    <source>
        <dbReference type="Proteomes" id="UP001220256"/>
    </source>
</evidence>
<accession>A0ABQ8WFX9</accession>
<organism evidence="1 2">
    <name type="scientific">Penicillium chrysogenum</name>
    <name type="common">Penicillium notatum</name>
    <dbReference type="NCBI Taxonomy" id="5076"/>
    <lineage>
        <taxon>Eukaryota</taxon>
        <taxon>Fungi</taxon>
        <taxon>Dikarya</taxon>
        <taxon>Ascomycota</taxon>
        <taxon>Pezizomycotina</taxon>
        <taxon>Eurotiomycetes</taxon>
        <taxon>Eurotiomycetidae</taxon>
        <taxon>Eurotiales</taxon>
        <taxon>Aspergillaceae</taxon>
        <taxon>Penicillium</taxon>
        <taxon>Penicillium chrysogenum species complex</taxon>
    </lineage>
</organism>
<dbReference type="Proteomes" id="UP001220256">
    <property type="component" value="Unassembled WGS sequence"/>
</dbReference>
<comment type="caution">
    <text evidence="1">The sequence shown here is derived from an EMBL/GenBank/DDBJ whole genome shotgun (WGS) entry which is preliminary data.</text>
</comment>
<gene>
    <name evidence="1" type="ORF">N7505_004394</name>
</gene>
<sequence length="77" mass="8463">MASEIMWGYGLKVGYSQLSLMAHTSDPTIEQILCAKDGGGITSHSKGTDEFGAYCMRVSKLRREEKGKSKIMRDACT</sequence>